<sequence length="121" mass="13450">MHISLICWKAEGNPGPSIEIVPSYDDIIKQVDDRISGALKHNYEYKHQHAKVTIVFALRKPSLQVEGRRKSVLDRLGKSKNILRSVIDLGVSLGQLNSVVSAVFTCLDVVWSDGGGCRSYR</sequence>
<reference evidence="1 2" key="1">
    <citation type="submission" date="2016-07" db="EMBL/GenBank/DDBJ databases">
        <title>Draft genome of the white-rot fungus Obba rivulosa 3A-2.</title>
        <authorList>
            <consortium name="DOE Joint Genome Institute"/>
            <person name="Miettinen O."/>
            <person name="Riley R."/>
            <person name="Acob R."/>
            <person name="Barry K."/>
            <person name="Cullen D."/>
            <person name="De Vries R."/>
            <person name="Hainaut M."/>
            <person name="Hatakka A."/>
            <person name="Henrissat B."/>
            <person name="Hilden K."/>
            <person name="Kuo R."/>
            <person name="Labutti K."/>
            <person name="Lipzen A."/>
            <person name="Makela M.R."/>
            <person name="Sandor L."/>
            <person name="Spatafora J.W."/>
            <person name="Grigoriev I.V."/>
            <person name="Hibbett D.S."/>
        </authorList>
    </citation>
    <scope>NUCLEOTIDE SEQUENCE [LARGE SCALE GENOMIC DNA]</scope>
    <source>
        <strain evidence="1 2">3A-2</strain>
    </source>
</reference>
<name>A0A8E2AXK0_9APHY</name>
<keyword evidence="2" id="KW-1185">Reference proteome</keyword>
<proteinExistence type="predicted"/>
<dbReference type="Proteomes" id="UP000250043">
    <property type="component" value="Unassembled WGS sequence"/>
</dbReference>
<organism evidence="1 2">
    <name type="scientific">Obba rivulosa</name>
    <dbReference type="NCBI Taxonomy" id="1052685"/>
    <lineage>
        <taxon>Eukaryota</taxon>
        <taxon>Fungi</taxon>
        <taxon>Dikarya</taxon>
        <taxon>Basidiomycota</taxon>
        <taxon>Agaricomycotina</taxon>
        <taxon>Agaricomycetes</taxon>
        <taxon>Polyporales</taxon>
        <taxon>Gelatoporiaceae</taxon>
        <taxon>Obba</taxon>
    </lineage>
</organism>
<gene>
    <name evidence="1" type="ORF">OBBRIDRAFT_457411</name>
</gene>
<evidence type="ECO:0000313" key="1">
    <source>
        <dbReference type="EMBL" id="OCH92391.1"/>
    </source>
</evidence>
<evidence type="ECO:0000313" key="2">
    <source>
        <dbReference type="Proteomes" id="UP000250043"/>
    </source>
</evidence>
<accession>A0A8E2AXK0</accession>
<dbReference type="EMBL" id="KV722370">
    <property type="protein sequence ID" value="OCH92391.1"/>
    <property type="molecule type" value="Genomic_DNA"/>
</dbReference>
<dbReference type="AlphaFoldDB" id="A0A8E2AXK0"/>
<protein>
    <submittedName>
        <fullName evidence="1">Uncharacterized protein</fullName>
    </submittedName>
</protein>